<proteinExistence type="predicted"/>
<dbReference type="AlphaFoldDB" id="A0A914EED5"/>
<organism evidence="2 3">
    <name type="scientific">Acrobeloides nanus</name>
    <dbReference type="NCBI Taxonomy" id="290746"/>
    <lineage>
        <taxon>Eukaryota</taxon>
        <taxon>Metazoa</taxon>
        <taxon>Ecdysozoa</taxon>
        <taxon>Nematoda</taxon>
        <taxon>Chromadorea</taxon>
        <taxon>Rhabditida</taxon>
        <taxon>Tylenchina</taxon>
        <taxon>Cephalobomorpha</taxon>
        <taxon>Cephaloboidea</taxon>
        <taxon>Cephalobidae</taxon>
        <taxon>Acrobeloides</taxon>
    </lineage>
</organism>
<sequence length="125" mass="14198">MKRFALFLAIFCIVLHEIVHGDFQEIADDIFNLEEKRSMNALVKRAIKRSALRAFRPIDFGSSINKQQIQNKVGKGDISVDQRSTLPHKDAWARIPLRHSAMGSGWKSPCYGIRSTRLGDLSRMA</sequence>
<feature type="signal peptide" evidence="1">
    <location>
        <begin position="1"/>
        <end position="21"/>
    </location>
</feature>
<feature type="chain" id="PRO_5036793149" evidence="1">
    <location>
        <begin position="22"/>
        <end position="125"/>
    </location>
</feature>
<name>A0A914EED5_9BILA</name>
<evidence type="ECO:0000256" key="1">
    <source>
        <dbReference type="SAM" id="SignalP"/>
    </source>
</evidence>
<dbReference type="WBParaSite" id="ACRNAN_scaffold7652.g27569.t1">
    <property type="protein sequence ID" value="ACRNAN_scaffold7652.g27569.t1"/>
    <property type="gene ID" value="ACRNAN_scaffold7652.g27569"/>
</dbReference>
<accession>A0A914EED5</accession>
<keyword evidence="1" id="KW-0732">Signal</keyword>
<keyword evidence="2" id="KW-1185">Reference proteome</keyword>
<evidence type="ECO:0000313" key="2">
    <source>
        <dbReference type="Proteomes" id="UP000887540"/>
    </source>
</evidence>
<protein>
    <submittedName>
        <fullName evidence="3">Uncharacterized protein</fullName>
    </submittedName>
</protein>
<dbReference type="Proteomes" id="UP000887540">
    <property type="component" value="Unplaced"/>
</dbReference>
<reference evidence="3" key="1">
    <citation type="submission" date="2022-11" db="UniProtKB">
        <authorList>
            <consortium name="WormBaseParasite"/>
        </authorList>
    </citation>
    <scope>IDENTIFICATION</scope>
</reference>
<evidence type="ECO:0000313" key="3">
    <source>
        <dbReference type="WBParaSite" id="ACRNAN_scaffold7652.g27569.t1"/>
    </source>
</evidence>